<dbReference type="AlphaFoldDB" id="A0AAE0WBB5"/>
<protein>
    <submittedName>
        <fullName evidence="1">Uncharacterized protein</fullName>
    </submittedName>
</protein>
<organism evidence="1 2">
    <name type="scientific">Potamilus streckersoni</name>
    <dbReference type="NCBI Taxonomy" id="2493646"/>
    <lineage>
        <taxon>Eukaryota</taxon>
        <taxon>Metazoa</taxon>
        <taxon>Spiralia</taxon>
        <taxon>Lophotrochozoa</taxon>
        <taxon>Mollusca</taxon>
        <taxon>Bivalvia</taxon>
        <taxon>Autobranchia</taxon>
        <taxon>Heteroconchia</taxon>
        <taxon>Palaeoheterodonta</taxon>
        <taxon>Unionida</taxon>
        <taxon>Unionoidea</taxon>
        <taxon>Unionidae</taxon>
        <taxon>Ambleminae</taxon>
        <taxon>Lampsilini</taxon>
        <taxon>Potamilus</taxon>
    </lineage>
</organism>
<gene>
    <name evidence="1" type="ORF">CHS0354_003897</name>
</gene>
<reference evidence="1" key="2">
    <citation type="journal article" date="2021" name="Genome Biol. Evol.">
        <title>Developing a high-quality reference genome for a parasitic bivalve with doubly uniparental inheritance (Bivalvia: Unionida).</title>
        <authorList>
            <person name="Smith C.H."/>
        </authorList>
    </citation>
    <scope>NUCLEOTIDE SEQUENCE</scope>
    <source>
        <strain evidence="1">CHS0354</strain>
        <tissue evidence="1">Mantle</tissue>
    </source>
</reference>
<proteinExistence type="predicted"/>
<sequence length="320" mass="36823">MFEGFPIRVYVHHCNVTDTHSDEVLIKASIDDKDWEEHRPVPALANDNILNLHFAGIEVHKFQTIRLVAIARVRCQEILAGIPGFSSLSQYDKNVRIVVPKDGFSKPTRLILGIRHIRESTINYAVQNYDNCRNVRSVGPLITISCQYQSRKDLTIDLIKRKQSDRKMTDSGKWFYVFKANEEPWRLADTEHTDKKLDASIKLPRLKATYILMEIEARLGTHQDEILKAAEELHYYINGFIVRMIAKQKKTDPTMLIVQCVRKELVSSRLEELEKQGYTLGPDISKDYLVMEDQRIKLMTKGNIKIVGESPDKVNTLSPS</sequence>
<name>A0AAE0WBB5_9BIVA</name>
<reference evidence="1" key="3">
    <citation type="submission" date="2023-05" db="EMBL/GenBank/DDBJ databases">
        <authorList>
            <person name="Smith C.H."/>
        </authorList>
    </citation>
    <scope>NUCLEOTIDE SEQUENCE</scope>
    <source>
        <strain evidence="1">CHS0354</strain>
        <tissue evidence="1">Mantle</tissue>
    </source>
</reference>
<dbReference type="Proteomes" id="UP001195483">
    <property type="component" value="Unassembled WGS sequence"/>
</dbReference>
<comment type="caution">
    <text evidence="1">The sequence shown here is derived from an EMBL/GenBank/DDBJ whole genome shotgun (WGS) entry which is preliminary data.</text>
</comment>
<evidence type="ECO:0000313" key="1">
    <source>
        <dbReference type="EMBL" id="KAK3608998.1"/>
    </source>
</evidence>
<dbReference type="EMBL" id="JAEAOA010000302">
    <property type="protein sequence ID" value="KAK3608998.1"/>
    <property type="molecule type" value="Genomic_DNA"/>
</dbReference>
<evidence type="ECO:0000313" key="2">
    <source>
        <dbReference type="Proteomes" id="UP001195483"/>
    </source>
</evidence>
<keyword evidence="2" id="KW-1185">Reference proteome</keyword>
<reference evidence="1" key="1">
    <citation type="journal article" date="2021" name="Genome Biol. Evol.">
        <title>A High-Quality Reference Genome for a Parasitic Bivalve with Doubly Uniparental Inheritance (Bivalvia: Unionida).</title>
        <authorList>
            <person name="Smith C.H."/>
        </authorList>
    </citation>
    <scope>NUCLEOTIDE SEQUENCE</scope>
    <source>
        <strain evidence="1">CHS0354</strain>
    </source>
</reference>
<accession>A0AAE0WBB5</accession>